<dbReference type="RefSeq" id="WP_152272437.1">
    <property type="nucleotide sequence ID" value="NZ_VTFX01000004.1"/>
</dbReference>
<organism evidence="2 3">
    <name type="scientific">Arthrobacter yangruifuii</name>
    <dbReference type="NCBI Taxonomy" id="2606616"/>
    <lineage>
        <taxon>Bacteria</taxon>
        <taxon>Bacillati</taxon>
        <taxon>Actinomycetota</taxon>
        <taxon>Actinomycetes</taxon>
        <taxon>Micrococcales</taxon>
        <taxon>Micrococcaceae</taxon>
        <taxon>Arthrobacter</taxon>
    </lineage>
</organism>
<dbReference type="InterPro" id="IPR036291">
    <property type="entry name" value="NAD(P)-bd_dom_sf"/>
</dbReference>
<evidence type="ECO:0000313" key="2">
    <source>
        <dbReference type="EMBL" id="KAD3633243.1"/>
    </source>
</evidence>
<evidence type="ECO:0000259" key="1">
    <source>
        <dbReference type="Pfam" id="PF01370"/>
    </source>
</evidence>
<gene>
    <name evidence="2" type="ORF">GD627_10500</name>
</gene>
<protein>
    <submittedName>
        <fullName evidence="2">Oxidoreductase</fullName>
    </submittedName>
</protein>
<dbReference type="Pfam" id="PF01370">
    <property type="entry name" value="Epimerase"/>
    <property type="match status" value="1"/>
</dbReference>
<proteinExistence type="predicted"/>
<sequence length="361" mass="37588">MKLLILGGTAWLGHQTALSALSAGHEVTCAARGTSGTVPDGVRFLPADREDDGGLSAAAQQEWDAVIDVSRQPGQVRRAVRDLAPSAGFYGFVSTGNVYASQKEFGQDEDAPLLPPLTAEVMEGMDSYGQAKVACEAAVTAGFGPSRRAIVRSGLIGGPGDLSGRSGYWPLRFAHADGAEGRVLVPDAPDQPTQLIDVRDLARWLVQVAEERTAGVFNAVGETVPLQQHLALAAAAGGEAPGAAEADASFPGAGPSVLPRSAVPAPGGWLLGQGVREWSGPRSLPLWLADPDWHGMNARSNARATAAGLRLRPLQQTLTDTLAWEEAAGVERSRGAGLTREEECALLARLDGADVFLPGPV</sequence>
<evidence type="ECO:0000313" key="3">
    <source>
        <dbReference type="Proteomes" id="UP000326852"/>
    </source>
</evidence>
<reference evidence="2 3" key="1">
    <citation type="submission" date="2019-08" db="EMBL/GenBank/DDBJ databases">
        <title>Arthrobacter sp. nov., isolated from plateau pika and Tibetan wild ass.</title>
        <authorList>
            <person name="Ge Y."/>
        </authorList>
    </citation>
    <scope>NUCLEOTIDE SEQUENCE [LARGE SCALE GENOMIC DNA]</scope>
    <source>
        <strain evidence="2 3">785</strain>
    </source>
</reference>
<dbReference type="EMBL" id="VTFX01000004">
    <property type="protein sequence ID" value="KAD3633243.1"/>
    <property type="molecule type" value="Genomic_DNA"/>
</dbReference>
<accession>A0A5N6MII8</accession>
<dbReference type="InterPro" id="IPR001509">
    <property type="entry name" value="Epimerase_deHydtase"/>
</dbReference>
<comment type="caution">
    <text evidence="2">The sequence shown here is derived from an EMBL/GenBank/DDBJ whole genome shotgun (WGS) entry which is preliminary data.</text>
</comment>
<dbReference type="Gene3D" id="3.40.50.720">
    <property type="entry name" value="NAD(P)-binding Rossmann-like Domain"/>
    <property type="match status" value="1"/>
</dbReference>
<dbReference type="AlphaFoldDB" id="A0A5N6MII8"/>
<name>A0A5N6MII8_9MICC</name>
<dbReference type="SUPFAM" id="SSF51735">
    <property type="entry name" value="NAD(P)-binding Rossmann-fold domains"/>
    <property type="match status" value="1"/>
</dbReference>
<keyword evidence="3" id="KW-1185">Reference proteome</keyword>
<dbReference type="Proteomes" id="UP000326852">
    <property type="component" value="Unassembled WGS sequence"/>
</dbReference>
<feature type="domain" description="NAD-dependent epimerase/dehydratase" evidence="1">
    <location>
        <begin position="4"/>
        <end position="217"/>
    </location>
</feature>